<name>A0ABD3TRS4_9LAMI</name>
<dbReference type="EMBL" id="JBJXBP010000003">
    <property type="protein sequence ID" value="KAL3839430.1"/>
    <property type="molecule type" value="Genomic_DNA"/>
</dbReference>
<proteinExistence type="predicted"/>
<dbReference type="PANTHER" id="PTHR46872:SF10">
    <property type="entry name" value="MYB-LIKE DOMAIN-CONTAINING PROTEIN"/>
    <property type="match status" value="1"/>
</dbReference>
<keyword evidence="2" id="KW-1185">Reference proteome</keyword>
<protein>
    <submittedName>
        <fullName evidence="1">Uncharacterized protein</fullName>
    </submittedName>
</protein>
<dbReference type="Proteomes" id="UP001634393">
    <property type="component" value="Unassembled WGS sequence"/>
</dbReference>
<sequence>MRQHGWKRKTVKASMTTEDVQLNSVFGKYSDTEMISKLKELASNPCKPQFARDNIQPLWNQILCLRKLMVLQDSQIIWRKRKLEQFVKDKLRGSSRFVVTDQQNTTKMSRNQSSHSSSLSCLLNSIDSTKGHDDSRRSSSLLTFDDSFLEKLISTEDSFRVNSDTPNKSISPIVYSDQSMDGSMLRSLNEAPSGKINHTNDYLKSPALDGPHIRHIQSPHRSIRLLNFIDDHLQRNVVPVGPQFQVEVPEWSGPVKRSILIVQYKHYSNNSKWLGTRVWPLEIGHVKVSGRTIGKGRPNSCCCVSPGSVDCIGRHIVEERLVLQGDLGPAFFSWKFDDMGNQVLKLWTLKEQQIFESLVKRKNFLKRALKCFPNKSRKEIANYYFDVYIPQLMSLQKRSSSRKIVDTDGEDEAKGFNYMGFKERPMGRLISSTIRKK</sequence>
<reference evidence="1 2" key="1">
    <citation type="submission" date="2024-12" db="EMBL/GenBank/DDBJ databases">
        <title>The unique morphological basis and parallel evolutionary history of personate flowers in Penstemon.</title>
        <authorList>
            <person name="Depatie T.H."/>
            <person name="Wessinger C.A."/>
        </authorList>
    </citation>
    <scope>NUCLEOTIDE SEQUENCE [LARGE SCALE GENOMIC DNA]</scope>
    <source>
        <strain evidence="1">WTNN_2</strain>
        <tissue evidence="1">Leaf</tissue>
    </source>
</reference>
<evidence type="ECO:0000313" key="2">
    <source>
        <dbReference type="Proteomes" id="UP001634393"/>
    </source>
</evidence>
<organism evidence="1 2">
    <name type="scientific">Penstemon smallii</name>
    <dbReference type="NCBI Taxonomy" id="265156"/>
    <lineage>
        <taxon>Eukaryota</taxon>
        <taxon>Viridiplantae</taxon>
        <taxon>Streptophyta</taxon>
        <taxon>Embryophyta</taxon>
        <taxon>Tracheophyta</taxon>
        <taxon>Spermatophyta</taxon>
        <taxon>Magnoliopsida</taxon>
        <taxon>eudicotyledons</taxon>
        <taxon>Gunneridae</taxon>
        <taxon>Pentapetalae</taxon>
        <taxon>asterids</taxon>
        <taxon>lamiids</taxon>
        <taxon>Lamiales</taxon>
        <taxon>Plantaginaceae</taxon>
        <taxon>Cheloneae</taxon>
        <taxon>Penstemon</taxon>
    </lineage>
</organism>
<dbReference type="PANTHER" id="PTHR46872">
    <property type="entry name" value="DNA BINDING PROTEIN"/>
    <property type="match status" value="1"/>
</dbReference>
<accession>A0ABD3TRS4</accession>
<evidence type="ECO:0000313" key="1">
    <source>
        <dbReference type="EMBL" id="KAL3839430.1"/>
    </source>
</evidence>
<gene>
    <name evidence="1" type="ORF">ACJIZ3_024021</name>
</gene>
<comment type="caution">
    <text evidence="1">The sequence shown here is derived from an EMBL/GenBank/DDBJ whole genome shotgun (WGS) entry which is preliminary data.</text>
</comment>
<dbReference type="AlphaFoldDB" id="A0ABD3TRS4"/>